<dbReference type="AlphaFoldDB" id="A0AAV4P6L1"/>
<gene>
    <name evidence="1" type="ORF">CEXT_395751</name>
</gene>
<dbReference type="SUPFAM" id="SSF52540">
    <property type="entry name" value="P-loop containing nucleoside triphosphate hydrolases"/>
    <property type="match status" value="1"/>
</dbReference>
<name>A0AAV4P6L1_CAEEX</name>
<keyword evidence="2" id="KW-1185">Reference proteome</keyword>
<dbReference type="Gene3D" id="3.40.50.300">
    <property type="entry name" value="P-loop containing nucleotide triphosphate hydrolases"/>
    <property type="match status" value="1"/>
</dbReference>
<dbReference type="Proteomes" id="UP001054945">
    <property type="component" value="Unassembled WGS sequence"/>
</dbReference>
<dbReference type="InterPro" id="IPR027417">
    <property type="entry name" value="P-loop_NTPase"/>
</dbReference>
<comment type="caution">
    <text evidence="1">The sequence shown here is derived from an EMBL/GenBank/DDBJ whole genome shotgun (WGS) entry which is preliminary data.</text>
</comment>
<protein>
    <recommendedName>
        <fullName evidence="3">P-loop containing nucleoside triphosphate hydrolase protein</fullName>
    </recommendedName>
</protein>
<evidence type="ECO:0000313" key="1">
    <source>
        <dbReference type="EMBL" id="GIX90792.1"/>
    </source>
</evidence>
<accession>A0AAV4P6L1</accession>
<evidence type="ECO:0000313" key="2">
    <source>
        <dbReference type="Proteomes" id="UP001054945"/>
    </source>
</evidence>
<evidence type="ECO:0008006" key="3">
    <source>
        <dbReference type="Google" id="ProtNLM"/>
    </source>
</evidence>
<dbReference type="EMBL" id="BPLR01021531">
    <property type="protein sequence ID" value="GIX90792.1"/>
    <property type="molecule type" value="Genomic_DNA"/>
</dbReference>
<proteinExistence type="predicted"/>
<organism evidence="1 2">
    <name type="scientific">Caerostris extrusa</name>
    <name type="common">Bark spider</name>
    <name type="synonym">Caerostris bankana</name>
    <dbReference type="NCBI Taxonomy" id="172846"/>
    <lineage>
        <taxon>Eukaryota</taxon>
        <taxon>Metazoa</taxon>
        <taxon>Ecdysozoa</taxon>
        <taxon>Arthropoda</taxon>
        <taxon>Chelicerata</taxon>
        <taxon>Arachnida</taxon>
        <taxon>Araneae</taxon>
        <taxon>Araneomorphae</taxon>
        <taxon>Entelegynae</taxon>
        <taxon>Araneoidea</taxon>
        <taxon>Araneidae</taxon>
        <taxon>Caerostris</taxon>
    </lineage>
</organism>
<sequence length="218" mass="24706">MSQLAMLQDIVCRSYQPRLPVHIFVFGIPKVGKYSLINELSEHRVTLPPNAQRHQILFKEDRPAFHFQITLGIHRMVGYDGMMNNMCNIFPCTAIFVYGIDDPTSLTVLLDLWLPEVRGRQGGFDHTRLGTIFVGNKKDLRDQGRVPPGWVVMYGYVFERPLTLENCLRNARARGVDSVFEYSCAFPEQNVTASILHTSIFHALKGFGVPLSVLLTPV</sequence>
<reference evidence="1 2" key="1">
    <citation type="submission" date="2021-06" db="EMBL/GenBank/DDBJ databases">
        <title>Caerostris extrusa draft genome.</title>
        <authorList>
            <person name="Kono N."/>
            <person name="Arakawa K."/>
        </authorList>
    </citation>
    <scope>NUCLEOTIDE SEQUENCE [LARGE SCALE GENOMIC DNA]</scope>
</reference>